<evidence type="ECO:0000313" key="4">
    <source>
        <dbReference type="Proteomes" id="UP000799772"/>
    </source>
</evidence>
<comment type="caution">
    <text evidence="3">The sequence shown here is derived from an EMBL/GenBank/DDBJ whole genome shotgun (WGS) entry which is preliminary data.</text>
</comment>
<accession>A0A9P4M5E8</accession>
<dbReference type="InterPro" id="IPR038883">
    <property type="entry name" value="AN11006-like"/>
</dbReference>
<keyword evidence="4" id="KW-1185">Reference proteome</keyword>
<dbReference type="EMBL" id="ML978127">
    <property type="protein sequence ID" value="KAF2097750.1"/>
    <property type="molecule type" value="Genomic_DNA"/>
</dbReference>
<gene>
    <name evidence="3" type="ORF">NA57DRAFT_56934</name>
</gene>
<dbReference type="InterPro" id="IPR056632">
    <property type="entry name" value="DUF7730"/>
</dbReference>
<dbReference type="Proteomes" id="UP000799772">
    <property type="component" value="Unassembled WGS sequence"/>
</dbReference>
<sequence>MSNLPVNDRPFPLLKLPRELRDEICQYVLCLNGLVQVLSVDFELWDAFGEAFVSVPNVKHTYRSTWIEKCPHNDFEECCHGMALGIPKGLWDTSSEVSHEEDSDVEDYEEQVSEKQHSNGKGLGHNGNWRHSTRFTYTTPNFRDKNLSILETCRQMYDEGTDVLYGKNAFSFKRETDDYPHLLSELPHVTSHVLRAFIQDRSESSQRKFKHLELDLVGSMKEPQMLQVIADSLTLRLLRIDIVIETPPLPTEAGGLLDTLWQYFLPQIPSLSVLNLGVRVIFIHECGSLRCIPRGNLEYDSAAATVAAIVKRISGVNIETDMPESNAIYHVTGNRSFAAFGKKPSKRKAQWIQFVAARRSQLNATQEQVLDNEGLGTAGPGNRRAVWVTEKVAKILKIV</sequence>
<feature type="domain" description="DUF7730" evidence="2">
    <location>
        <begin position="139"/>
        <end position="187"/>
    </location>
</feature>
<evidence type="ECO:0000259" key="2">
    <source>
        <dbReference type="Pfam" id="PF24864"/>
    </source>
</evidence>
<evidence type="ECO:0000313" key="3">
    <source>
        <dbReference type="EMBL" id="KAF2097750.1"/>
    </source>
</evidence>
<dbReference type="PANTHER" id="PTHR42085:SF8">
    <property type="entry name" value="F-BOX DOMAIN-CONTAINING PROTEIN"/>
    <property type="match status" value="1"/>
</dbReference>
<feature type="region of interest" description="Disordered" evidence="1">
    <location>
        <begin position="95"/>
        <end position="127"/>
    </location>
</feature>
<proteinExistence type="predicted"/>
<feature type="compositionally biased region" description="Acidic residues" evidence="1">
    <location>
        <begin position="99"/>
        <end position="111"/>
    </location>
</feature>
<organism evidence="3 4">
    <name type="scientific">Rhizodiscina lignyota</name>
    <dbReference type="NCBI Taxonomy" id="1504668"/>
    <lineage>
        <taxon>Eukaryota</taxon>
        <taxon>Fungi</taxon>
        <taxon>Dikarya</taxon>
        <taxon>Ascomycota</taxon>
        <taxon>Pezizomycotina</taxon>
        <taxon>Dothideomycetes</taxon>
        <taxon>Pleosporomycetidae</taxon>
        <taxon>Aulographales</taxon>
        <taxon>Rhizodiscinaceae</taxon>
        <taxon>Rhizodiscina</taxon>
    </lineage>
</organism>
<reference evidence="3" key="1">
    <citation type="journal article" date="2020" name="Stud. Mycol.">
        <title>101 Dothideomycetes genomes: a test case for predicting lifestyles and emergence of pathogens.</title>
        <authorList>
            <person name="Haridas S."/>
            <person name="Albert R."/>
            <person name="Binder M."/>
            <person name="Bloem J."/>
            <person name="Labutti K."/>
            <person name="Salamov A."/>
            <person name="Andreopoulos B."/>
            <person name="Baker S."/>
            <person name="Barry K."/>
            <person name="Bills G."/>
            <person name="Bluhm B."/>
            <person name="Cannon C."/>
            <person name="Castanera R."/>
            <person name="Culley D."/>
            <person name="Daum C."/>
            <person name="Ezra D."/>
            <person name="Gonzalez J."/>
            <person name="Henrissat B."/>
            <person name="Kuo A."/>
            <person name="Liang C."/>
            <person name="Lipzen A."/>
            <person name="Lutzoni F."/>
            <person name="Magnuson J."/>
            <person name="Mondo S."/>
            <person name="Nolan M."/>
            <person name="Ohm R."/>
            <person name="Pangilinan J."/>
            <person name="Park H.-J."/>
            <person name="Ramirez L."/>
            <person name="Alfaro M."/>
            <person name="Sun H."/>
            <person name="Tritt A."/>
            <person name="Yoshinaga Y."/>
            <person name="Zwiers L.-H."/>
            <person name="Turgeon B."/>
            <person name="Goodwin S."/>
            <person name="Spatafora J."/>
            <person name="Crous P."/>
            <person name="Grigoriev I."/>
        </authorList>
    </citation>
    <scope>NUCLEOTIDE SEQUENCE</scope>
    <source>
        <strain evidence="3">CBS 133067</strain>
    </source>
</reference>
<evidence type="ECO:0000256" key="1">
    <source>
        <dbReference type="SAM" id="MobiDB-lite"/>
    </source>
</evidence>
<protein>
    <recommendedName>
        <fullName evidence="2">DUF7730 domain-containing protein</fullName>
    </recommendedName>
</protein>
<dbReference type="AlphaFoldDB" id="A0A9P4M5E8"/>
<dbReference type="Pfam" id="PF24864">
    <property type="entry name" value="DUF7730"/>
    <property type="match status" value="1"/>
</dbReference>
<name>A0A9P4M5E8_9PEZI</name>
<dbReference type="PANTHER" id="PTHR42085">
    <property type="entry name" value="F-BOX DOMAIN-CONTAINING PROTEIN"/>
    <property type="match status" value="1"/>
</dbReference>